<evidence type="ECO:0000259" key="1">
    <source>
        <dbReference type="PROSITE" id="PS51855"/>
    </source>
</evidence>
<name>A0A381VNQ9_9ZZZZ</name>
<sequence>VELSRGLVELGWELVSSGGTASVLVNEGLPVTEVAQVTGAPEMLGGRVKTLHPAIHGGILADRS</sequence>
<dbReference type="AlphaFoldDB" id="A0A381VNQ9"/>
<accession>A0A381VNQ9</accession>
<feature type="non-terminal residue" evidence="2">
    <location>
        <position position="1"/>
    </location>
</feature>
<feature type="domain" description="MGS-like" evidence="1">
    <location>
        <begin position="1"/>
        <end position="64"/>
    </location>
</feature>
<gene>
    <name evidence="2" type="ORF">METZ01_LOCUS94804</name>
</gene>
<dbReference type="SMART" id="SM00851">
    <property type="entry name" value="MGS"/>
    <property type="match status" value="1"/>
</dbReference>
<dbReference type="GO" id="GO:0005829">
    <property type="term" value="C:cytosol"/>
    <property type="evidence" value="ECO:0007669"/>
    <property type="project" value="TreeGrafter"/>
</dbReference>
<dbReference type="InterPro" id="IPR011607">
    <property type="entry name" value="MGS-like_dom"/>
</dbReference>
<dbReference type="InterPro" id="IPR036914">
    <property type="entry name" value="MGS-like_dom_sf"/>
</dbReference>
<protein>
    <recommendedName>
        <fullName evidence="1">MGS-like domain-containing protein</fullName>
    </recommendedName>
</protein>
<proteinExistence type="predicted"/>
<evidence type="ECO:0000313" key="2">
    <source>
        <dbReference type="EMBL" id="SVA41950.1"/>
    </source>
</evidence>
<dbReference type="GO" id="GO:0004643">
    <property type="term" value="F:phosphoribosylaminoimidazolecarboxamide formyltransferase activity"/>
    <property type="evidence" value="ECO:0007669"/>
    <property type="project" value="InterPro"/>
</dbReference>
<dbReference type="PROSITE" id="PS51855">
    <property type="entry name" value="MGS"/>
    <property type="match status" value="1"/>
</dbReference>
<dbReference type="GO" id="GO:0003937">
    <property type="term" value="F:IMP cyclohydrolase activity"/>
    <property type="evidence" value="ECO:0007669"/>
    <property type="project" value="InterPro"/>
</dbReference>
<reference evidence="2" key="1">
    <citation type="submission" date="2018-05" db="EMBL/GenBank/DDBJ databases">
        <authorList>
            <person name="Lanie J.A."/>
            <person name="Ng W.-L."/>
            <person name="Kazmierczak K.M."/>
            <person name="Andrzejewski T.M."/>
            <person name="Davidsen T.M."/>
            <person name="Wayne K.J."/>
            <person name="Tettelin H."/>
            <person name="Glass J.I."/>
            <person name="Rusch D."/>
            <person name="Podicherti R."/>
            <person name="Tsui H.-C.T."/>
            <person name="Winkler M.E."/>
        </authorList>
    </citation>
    <scope>NUCLEOTIDE SEQUENCE</scope>
</reference>
<dbReference type="PANTHER" id="PTHR11692">
    <property type="entry name" value="BIFUNCTIONAL PURINE BIOSYNTHESIS PROTEIN PURH"/>
    <property type="match status" value="1"/>
</dbReference>
<dbReference type="PANTHER" id="PTHR11692:SF0">
    <property type="entry name" value="BIFUNCTIONAL PURINE BIOSYNTHESIS PROTEIN ATIC"/>
    <property type="match status" value="1"/>
</dbReference>
<dbReference type="Pfam" id="PF02142">
    <property type="entry name" value="MGS"/>
    <property type="match status" value="1"/>
</dbReference>
<dbReference type="InterPro" id="IPR002695">
    <property type="entry name" value="PurH-like"/>
</dbReference>
<feature type="non-terminal residue" evidence="2">
    <location>
        <position position="64"/>
    </location>
</feature>
<dbReference type="EMBL" id="UINC01009352">
    <property type="protein sequence ID" value="SVA41950.1"/>
    <property type="molecule type" value="Genomic_DNA"/>
</dbReference>
<dbReference type="Gene3D" id="3.40.50.1380">
    <property type="entry name" value="Methylglyoxal synthase-like domain"/>
    <property type="match status" value="1"/>
</dbReference>
<dbReference type="GO" id="GO:0006189">
    <property type="term" value="P:'de novo' IMP biosynthetic process"/>
    <property type="evidence" value="ECO:0007669"/>
    <property type="project" value="TreeGrafter"/>
</dbReference>
<dbReference type="SUPFAM" id="SSF52335">
    <property type="entry name" value="Methylglyoxal synthase-like"/>
    <property type="match status" value="1"/>
</dbReference>
<organism evidence="2">
    <name type="scientific">marine metagenome</name>
    <dbReference type="NCBI Taxonomy" id="408172"/>
    <lineage>
        <taxon>unclassified sequences</taxon>
        <taxon>metagenomes</taxon>
        <taxon>ecological metagenomes</taxon>
    </lineage>
</organism>